<dbReference type="AlphaFoldDB" id="A0A849BZ72"/>
<dbReference type="PANTHER" id="PTHR34796">
    <property type="entry name" value="EXPRESSED PROTEIN"/>
    <property type="match status" value="1"/>
</dbReference>
<evidence type="ECO:0000313" key="3">
    <source>
        <dbReference type="Proteomes" id="UP000555552"/>
    </source>
</evidence>
<keyword evidence="3" id="KW-1185">Reference proteome</keyword>
<dbReference type="Pfam" id="PF03745">
    <property type="entry name" value="DUF309"/>
    <property type="match status" value="1"/>
</dbReference>
<feature type="compositionally biased region" description="Basic and acidic residues" evidence="1">
    <location>
        <begin position="1"/>
        <end position="24"/>
    </location>
</feature>
<evidence type="ECO:0000313" key="2">
    <source>
        <dbReference type="EMBL" id="NNH24706.1"/>
    </source>
</evidence>
<dbReference type="PANTHER" id="PTHR34796:SF1">
    <property type="entry name" value="EXPRESSED PROTEIN"/>
    <property type="match status" value="1"/>
</dbReference>
<dbReference type="Gene3D" id="1.10.3450.10">
    <property type="entry name" value="TTHA0068-like"/>
    <property type="match status" value="1"/>
</dbReference>
<dbReference type="EMBL" id="JABEMA010000473">
    <property type="protein sequence ID" value="NNH24706.1"/>
    <property type="molecule type" value="Genomic_DNA"/>
</dbReference>
<accession>A0A849BZ72</accession>
<dbReference type="InterPro" id="IPR005500">
    <property type="entry name" value="DUF309"/>
</dbReference>
<organism evidence="2 3">
    <name type="scientific">Pseudokineococcus marinus</name>
    <dbReference type="NCBI Taxonomy" id="351215"/>
    <lineage>
        <taxon>Bacteria</taxon>
        <taxon>Bacillati</taxon>
        <taxon>Actinomycetota</taxon>
        <taxon>Actinomycetes</taxon>
        <taxon>Kineosporiales</taxon>
        <taxon>Kineosporiaceae</taxon>
        <taxon>Pseudokineococcus</taxon>
    </lineage>
</organism>
<comment type="caution">
    <text evidence="2">The sequence shown here is derived from an EMBL/GenBank/DDBJ whole genome shotgun (WGS) entry which is preliminary data.</text>
</comment>
<dbReference type="Proteomes" id="UP000555552">
    <property type="component" value="Unassembled WGS sequence"/>
</dbReference>
<dbReference type="RefSeq" id="WP_171204424.1">
    <property type="nucleotide sequence ID" value="NZ_JABEMA010000473.1"/>
</dbReference>
<dbReference type="SUPFAM" id="SSF140663">
    <property type="entry name" value="TTHA0068-like"/>
    <property type="match status" value="1"/>
</dbReference>
<feature type="region of interest" description="Disordered" evidence="1">
    <location>
        <begin position="1"/>
        <end position="41"/>
    </location>
</feature>
<sequence>MSAGARERDERGRPQNARPRDELGRPLPRGAAGVPRVPEDLVLPPPEALVEAQRLLDAGMPFHAHEVLEGVWKSCPEDERDLWQGLAQLAVGLTHHLRGRPRGAAVLLERGRGRVA</sequence>
<reference evidence="2 3" key="1">
    <citation type="submission" date="2020-05" db="EMBL/GenBank/DDBJ databases">
        <title>MicrobeNet Type strains.</title>
        <authorList>
            <person name="Nicholson A.C."/>
        </authorList>
    </citation>
    <scope>NUCLEOTIDE SEQUENCE [LARGE SCALE GENOMIC DNA]</scope>
    <source>
        <strain evidence="2 3">JCM 14547</strain>
    </source>
</reference>
<proteinExistence type="predicted"/>
<name>A0A849BZ72_9ACTN</name>
<gene>
    <name evidence="2" type="ORF">HLB09_16755</name>
</gene>
<protein>
    <submittedName>
        <fullName evidence="2">DUF309 domain-containing protein</fullName>
    </submittedName>
</protein>
<feature type="non-terminal residue" evidence="2">
    <location>
        <position position="116"/>
    </location>
</feature>
<evidence type="ECO:0000256" key="1">
    <source>
        <dbReference type="SAM" id="MobiDB-lite"/>
    </source>
</evidence>
<dbReference type="InterPro" id="IPR023203">
    <property type="entry name" value="TTHA0068_sf"/>
</dbReference>